<organism evidence="7">
    <name type="scientific">Spongospora subterranea</name>
    <dbReference type="NCBI Taxonomy" id="70186"/>
    <lineage>
        <taxon>Eukaryota</taxon>
        <taxon>Sar</taxon>
        <taxon>Rhizaria</taxon>
        <taxon>Endomyxa</taxon>
        <taxon>Phytomyxea</taxon>
        <taxon>Plasmodiophorida</taxon>
        <taxon>Plasmodiophoridae</taxon>
        <taxon>Spongospora</taxon>
    </lineage>
</organism>
<keyword evidence="2" id="KW-0805">Transcription regulation</keyword>
<dbReference type="Pfam" id="PF00319">
    <property type="entry name" value="SRF-TF"/>
    <property type="match status" value="1"/>
</dbReference>
<evidence type="ECO:0000256" key="1">
    <source>
        <dbReference type="ARBA" id="ARBA00004123"/>
    </source>
</evidence>
<dbReference type="InterPro" id="IPR050142">
    <property type="entry name" value="MADS-box/MEF2_TF"/>
</dbReference>
<comment type="subcellular location">
    <subcellularLocation>
        <location evidence="1">Nucleus</location>
    </subcellularLocation>
</comment>
<name>A0A0H5RQ33_9EUKA</name>
<reference evidence="7" key="1">
    <citation type="submission" date="2015-04" db="EMBL/GenBank/DDBJ databases">
        <title>The genome sequence of the plant pathogenic Rhizarian Plasmodiophora brassicae reveals insights in its biotrophic life cycle and the origin of chitin synthesis.</title>
        <authorList>
            <person name="Schwelm A."/>
            <person name="Fogelqvist J."/>
            <person name="Knaust A."/>
            <person name="Julke S."/>
            <person name="Lilja T."/>
            <person name="Dhandapani V."/>
            <person name="Bonilla-Rosso G."/>
            <person name="Karlsson M."/>
            <person name="Shevchenko A."/>
            <person name="Choi S.R."/>
            <person name="Kim H.G."/>
            <person name="Park J.Y."/>
            <person name="Lim Y.P."/>
            <person name="Ludwig-Muller J."/>
            <person name="Dixelius C."/>
        </authorList>
    </citation>
    <scope>NUCLEOTIDE SEQUENCE</scope>
    <source>
        <tissue evidence="7">Potato root galls</tissue>
    </source>
</reference>
<dbReference type="InterPro" id="IPR002100">
    <property type="entry name" value="TF_MADSbox"/>
</dbReference>
<dbReference type="Gene3D" id="3.40.1810.10">
    <property type="entry name" value="Transcription factor, MADS-box"/>
    <property type="match status" value="1"/>
</dbReference>
<evidence type="ECO:0000259" key="6">
    <source>
        <dbReference type="PROSITE" id="PS50066"/>
    </source>
</evidence>
<proteinExistence type="predicted"/>
<dbReference type="EMBL" id="HACM01010367">
    <property type="protein sequence ID" value="CRZ10809.1"/>
    <property type="molecule type" value="Transcribed_RNA"/>
</dbReference>
<evidence type="ECO:0000256" key="5">
    <source>
        <dbReference type="ARBA" id="ARBA00023242"/>
    </source>
</evidence>
<evidence type="ECO:0000313" key="7">
    <source>
        <dbReference type="EMBL" id="CRZ10809.1"/>
    </source>
</evidence>
<evidence type="ECO:0000256" key="2">
    <source>
        <dbReference type="ARBA" id="ARBA00023015"/>
    </source>
</evidence>
<keyword evidence="4" id="KW-0804">Transcription</keyword>
<dbReference type="InterPro" id="IPR036879">
    <property type="entry name" value="TF_MADSbox_sf"/>
</dbReference>
<accession>A0A0H5RQ33</accession>
<dbReference type="PRINTS" id="PR00404">
    <property type="entry name" value="MADSDOMAIN"/>
</dbReference>
<dbReference type="SUPFAM" id="SSF55455">
    <property type="entry name" value="SRF-like"/>
    <property type="match status" value="1"/>
</dbReference>
<dbReference type="SMART" id="SM00432">
    <property type="entry name" value="MADS"/>
    <property type="match status" value="1"/>
</dbReference>
<dbReference type="GO" id="GO:0003677">
    <property type="term" value="F:DNA binding"/>
    <property type="evidence" value="ECO:0007669"/>
    <property type="project" value="UniProtKB-KW"/>
</dbReference>
<dbReference type="PROSITE" id="PS50066">
    <property type="entry name" value="MADS_BOX_2"/>
    <property type="match status" value="1"/>
</dbReference>
<protein>
    <recommendedName>
        <fullName evidence="6">MADS-box domain-containing protein</fullName>
    </recommendedName>
</protein>
<keyword evidence="5" id="KW-0539">Nucleus</keyword>
<dbReference type="GO" id="GO:0046983">
    <property type="term" value="F:protein dimerization activity"/>
    <property type="evidence" value="ECO:0007669"/>
    <property type="project" value="InterPro"/>
</dbReference>
<dbReference type="PANTHER" id="PTHR48019">
    <property type="entry name" value="SERUM RESPONSE FACTOR HOMOLOG"/>
    <property type="match status" value="1"/>
</dbReference>
<sequence>MGRGKLCLKRITENKRREATFRKRNAGLLKKAKELSVLCDCDIAVVVIHKNKNKVTQYSNGEINQIWQRYMEYQGDIEVADNIRNVRMFKAANQLVSTAASNLFTADAFSDGLGVVPCSSSVLEPKSASNLTVEQEPNFITSLPNSSPTSYPYVDLNLNEDIYSRMGPFPGHMNSMI</sequence>
<dbReference type="AlphaFoldDB" id="A0A0H5RQ33"/>
<keyword evidence="3" id="KW-0238">DNA-binding</keyword>
<evidence type="ECO:0000256" key="3">
    <source>
        <dbReference type="ARBA" id="ARBA00023125"/>
    </source>
</evidence>
<dbReference type="GO" id="GO:0005634">
    <property type="term" value="C:nucleus"/>
    <property type="evidence" value="ECO:0007669"/>
    <property type="project" value="UniProtKB-SubCell"/>
</dbReference>
<evidence type="ECO:0000256" key="4">
    <source>
        <dbReference type="ARBA" id="ARBA00023163"/>
    </source>
</evidence>
<feature type="domain" description="MADS-box" evidence="6">
    <location>
        <begin position="1"/>
        <end position="48"/>
    </location>
</feature>